<evidence type="ECO:0000313" key="2">
    <source>
        <dbReference type="Proteomes" id="UP000259914"/>
    </source>
</evidence>
<gene>
    <name evidence="1" type="primary">110</name>
    <name evidence="1" type="ORF">SEA_SPARKLEGODDESS_110</name>
</gene>
<evidence type="ECO:0000313" key="1">
    <source>
        <dbReference type="EMBL" id="AXH68814.1"/>
    </source>
</evidence>
<reference evidence="1 2" key="1">
    <citation type="submission" date="2018-07" db="EMBL/GenBank/DDBJ databases">
        <authorList>
            <person name="Dixon J."/>
            <person name="Knudsen H.R."/>
            <person name="Rock W."/>
            <person name="Scott A.N."/>
            <person name="Walsdorf S.L."/>
            <person name="Layton S.R."/>
            <person name="Nayek S."/>
            <person name="Kim T."/>
            <person name="Hughes L.E."/>
            <person name="Garlena R.A."/>
            <person name="Russell D.A."/>
            <person name="Pope W.H."/>
            <person name="Jacobs-Sera D."/>
            <person name="Hatfull G.F."/>
        </authorList>
    </citation>
    <scope>NUCLEOTIDE SEQUENCE [LARGE SCALE GENOMIC DNA]</scope>
</reference>
<dbReference type="Proteomes" id="UP000259914">
    <property type="component" value="Segment"/>
</dbReference>
<name>A0A345ME33_9CAUD</name>
<accession>A0A345ME33</accession>
<dbReference type="EMBL" id="MH590589">
    <property type="protein sequence ID" value="AXH68814.1"/>
    <property type="molecule type" value="Genomic_DNA"/>
</dbReference>
<protein>
    <submittedName>
        <fullName evidence="1">Uncharacterized protein</fullName>
    </submittedName>
</protein>
<proteinExistence type="predicted"/>
<sequence>MEEYTLTLQLTVKVEAPSLGDALDAVMDTFGPGSTCGADVVEYEVLKHVESK</sequence>
<organism evidence="1 2">
    <name type="scientific">Streptomyces phage SparkleGoddess</name>
    <dbReference type="NCBI Taxonomy" id="2283305"/>
    <lineage>
        <taxon>Viruses</taxon>
        <taxon>Duplodnaviria</taxon>
        <taxon>Heunggongvirae</taxon>
        <taxon>Uroviricota</taxon>
        <taxon>Caudoviricetes</taxon>
        <taxon>Stanwilliamsviridae</taxon>
        <taxon>Loccivirinae</taxon>
        <taxon>Gilsonvirus</taxon>
        <taxon>Gilsonvirus comrade</taxon>
    </lineage>
</organism>